<dbReference type="Gene3D" id="1.25.40.20">
    <property type="entry name" value="Ankyrin repeat-containing domain"/>
    <property type="match status" value="3"/>
</dbReference>
<dbReference type="PANTHER" id="PTHR24172:SF4">
    <property type="entry name" value="ANK_REP_REGION DOMAIN-CONTAINING PROTEIN"/>
    <property type="match status" value="1"/>
</dbReference>
<dbReference type="EMBL" id="CP092867">
    <property type="protein sequence ID" value="UYV67595.1"/>
    <property type="molecule type" value="Genomic_DNA"/>
</dbReference>
<dbReference type="InterPro" id="IPR002110">
    <property type="entry name" value="Ankyrin_rpt"/>
</dbReference>
<dbReference type="PANTHER" id="PTHR24172">
    <property type="entry name" value="ANK_REP_REGION DOMAIN-CONTAINING PROTEIN"/>
    <property type="match status" value="1"/>
</dbReference>
<dbReference type="Proteomes" id="UP001235939">
    <property type="component" value="Chromosome 05"/>
</dbReference>
<evidence type="ECO:0000256" key="1">
    <source>
        <dbReference type="ARBA" id="ARBA00004175"/>
    </source>
</evidence>
<evidence type="ECO:0000256" key="5">
    <source>
        <dbReference type="ARBA" id="ARBA00023298"/>
    </source>
</evidence>
<keyword evidence="6" id="KW-0040">ANK repeat</keyword>
<name>A0ABY6KJ09_9ARAC</name>
<keyword evidence="3" id="KW-1052">Target cell membrane</keyword>
<feature type="repeat" description="ANK" evidence="6">
    <location>
        <begin position="79"/>
        <end position="100"/>
    </location>
</feature>
<dbReference type="SMART" id="SM00248">
    <property type="entry name" value="ANK"/>
    <property type="match status" value="6"/>
</dbReference>
<protein>
    <submittedName>
        <fullName evidence="7">Uncharacterized protein</fullName>
    </submittedName>
</protein>
<dbReference type="PROSITE" id="PS50088">
    <property type="entry name" value="ANK_REPEAT"/>
    <property type="match status" value="4"/>
</dbReference>
<feature type="repeat" description="ANK" evidence="6">
    <location>
        <begin position="306"/>
        <end position="326"/>
    </location>
</feature>
<evidence type="ECO:0000313" key="7">
    <source>
        <dbReference type="EMBL" id="UYV67595.1"/>
    </source>
</evidence>
<keyword evidence="5" id="KW-1053">Target membrane</keyword>
<evidence type="ECO:0000256" key="3">
    <source>
        <dbReference type="ARBA" id="ARBA00022537"/>
    </source>
</evidence>
<evidence type="ECO:0000256" key="2">
    <source>
        <dbReference type="ARBA" id="ARBA00022483"/>
    </source>
</evidence>
<keyword evidence="8" id="KW-1185">Reference proteome</keyword>
<evidence type="ECO:0000256" key="6">
    <source>
        <dbReference type="PROSITE-ProRule" id="PRU00023"/>
    </source>
</evidence>
<keyword evidence="5" id="KW-0472">Membrane</keyword>
<reference evidence="7 8" key="1">
    <citation type="submission" date="2022-01" db="EMBL/GenBank/DDBJ databases">
        <title>A chromosomal length assembly of Cordylochernes scorpioides.</title>
        <authorList>
            <person name="Zeh D."/>
            <person name="Zeh J."/>
        </authorList>
    </citation>
    <scope>NUCLEOTIDE SEQUENCE [LARGE SCALE GENOMIC DNA]</scope>
    <source>
        <strain evidence="7">IN4F17</strain>
        <tissue evidence="7">Whole Body</tissue>
    </source>
</reference>
<accession>A0ABY6KJ09</accession>
<evidence type="ECO:0000313" key="8">
    <source>
        <dbReference type="Proteomes" id="UP001235939"/>
    </source>
</evidence>
<dbReference type="InterPro" id="IPR036770">
    <property type="entry name" value="Ankyrin_rpt-contain_sf"/>
</dbReference>
<keyword evidence="4" id="KW-0638">Presynaptic neurotoxin</keyword>
<keyword evidence="4" id="KW-0528">Neurotoxin</keyword>
<feature type="repeat" description="ANK" evidence="6">
    <location>
        <begin position="113"/>
        <end position="146"/>
    </location>
</feature>
<feature type="repeat" description="ANK" evidence="6">
    <location>
        <begin position="340"/>
        <end position="373"/>
    </location>
</feature>
<dbReference type="PROSITE" id="PS50297">
    <property type="entry name" value="ANK_REP_REGION"/>
    <property type="match status" value="3"/>
</dbReference>
<proteinExistence type="predicted"/>
<sequence>MEDNDIRLNLPKEWTYYDFIITSEVKALTKRLLLKRTKDICRNVENKMDQIHRAVARGRLRELQHLLDRKKLAFCRDNVGATPLHKAVLFSRLEVVRYLLARYPALLHARDHNGRTPLHYSAVLPDDGEMFRKLSEAGADPTATDTFGHRAEHYIKSRDELPLQQLIDNALKDRQRKIRNKIAPQGPKDREEAVVPNKPVVRSHVRELIVQGDLAALEELVLLGQGDRLAGEKCDNTLVQQFLDNVPLYMEKFFTSSQYVGIKWFPTWGFVKERIQDVHRAVVRGNLRDVQALMDRKDLALARDPTGATPLHKAVMYGHLEVATYIATNFPKCRDAKDMDGRSALHYAALLKDNRQMYHALISCGLNNHVQDNSIEQLLKNNQRANAAYLAKTLNKIRNMSKGPRINKKQESTKADVMELARSGDLEGLESAFLSGQMEEVCNLRLPDGPEHRDVRDYLSHTLPALRERIEASHRAAADNDVPALQKHLSRPEYAVALDALGMTPAHRAVLLHRKDVLNFLLAKFPDTLNAKDSVSVLYTKL</sequence>
<keyword evidence="4" id="KW-0800">Toxin</keyword>
<dbReference type="Pfam" id="PF12796">
    <property type="entry name" value="Ank_2"/>
    <property type="match status" value="2"/>
</dbReference>
<gene>
    <name evidence="7" type="ORF">LAZ67_5001326</name>
</gene>
<keyword evidence="2" id="KW-0268">Exocytosis</keyword>
<dbReference type="SUPFAM" id="SSF48403">
    <property type="entry name" value="Ankyrin repeat"/>
    <property type="match status" value="2"/>
</dbReference>
<organism evidence="7 8">
    <name type="scientific">Cordylochernes scorpioides</name>
    <dbReference type="NCBI Taxonomy" id="51811"/>
    <lineage>
        <taxon>Eukaryota</taxon>
        <taxon>Metazoa</taxon>
        <taxon>Ecdysozoa</taxon>
        <taxon>Arthropoda</taxon>
        <taxon>Chelicerata</taxon>
        <taxon>Arachnida</taxon>
        <taxon>Pseudoscorpiones</taxon>
        <taxon>Cheliferoidea</taxon>
        <taxon>Chernetidae</taxon>
        <taxon>Cordylochernes</taxon>
    </lineage>
</organism>
<comment type="subcellular location">
    <subcellularLocation>
        <location evidence="1">Target cell membrane</location>
    </subcellularLocation>
</comment>
<evidence type="ECO:0000256" key="4">
    <source>
        <dbReference type="ARBA" id="ARBA00023028"/>
    </source>
</evidence>